<feature type="signal peptide" evidence="1">
    <location>
        <begin position="1"/>
        <end position="24"/>
    </location>
</feature>
<feature type="chain" id="PRO_5013091159" evidence="1">
    <location>
        <begin position="25"/>
        <end position="166"/>
    </location>
</feature>
<dbReference type="Proteomes" id="UP000188268">
    <property type="component" value="Unassembled WGS sequence"/>
</dbReference>
<comment type="caution">
    <text evidence="2">The sequence shown here is derived from an EMBL/GenBank/DDBJ whole genome shotgun (WGS) entry which is preliminary data.</text>
</comment>
<name>A0A1R3IJY4_COCAP</name>
<dbReference type="Gramene" id="OMO82907">
    <property type="protein sequence ID" value="OMO82907"/>
    <property type="gene ID" value="CCACVL1_11685"/>
</dbReference>
<dbReference type="EMBL" id="AWWV01009941">
    <property type="protein sequence ID" value="OMO82907.1"/>
    <property type="molecule type" value="Genomic_DNA"/>
</dbReference>
<proteinExistence type="predicted"/>
<keyword evidence="1" id="KW-0732">Signal</keyword>
<accession>A0A1R3IJY4</accession>
<protein>
    <submittedName>
        <fullName evidence="2">Cullin-associated NEDD8-dissociated protein 1</fullName>
    </submittedName>
</protein>
<dbReference type="AlphaFoldDB" id="A0A1R3IJY4"/>
<keyword evidence="3" id="KW-1185">Reference proteome</keyword>
<sequence>MATPKVRLIICGILIVLCVHMLAAADSDSIALLKKLDREMSRFYGCILPRFYQKISWFIASESCAELLSNMTLPAPPDSDSIAEDIENTSQLNIVSLNKAYSIALKEFVAAAATHCNSYEFYHLLRLLGNNFRACVNPRAPFSYIIKQIEGDLTHVPSDFGSENAI</sequence>
<gene>
    <name evidence="2" type="ORF">CCACVL1_11685</name>
</gene>
<evidence type="ECO:0000313" key="2">
    <source>
        <dbReference type="EMBL" id="OMO82907.1"/>
    </source>
</evidence>
<evidence type="ECO:0000256" key="1">
    <source>
        <dbReference type="SAM" id="SignalP"/>
    </source>
</evidence>
<evidence type="ECO:0000313" key="3">
    <source>
        <dbReference type="Proteomes" id="UP000188268"/>
    </source>
</evidence>
<reference evidence="2 3" key="1">
    <citation type="submission" date="2013-09" db="EMBL/GenBank/DDBJ databases">
        <title>Corchorus capsularis genome sequencing.</title>
        <authorList>
            <person name="Alam M."/>
            <person name="Haque M.S."/>
            <person name="Islam M.S."/>
            <person name="Emdad E.M."/>
            <person name="Islam M.M."/>
            <person name="Ahmed B."/>
            <person name="Halim A."/>
            <person name="Hossen Q.M.M."/>
            <person name="Hossain M.Z."/>
            <person name="Ahmed R."/>
            <person name="Khan M.M."/>
            <person name="Islam R."/>
            <person name="Rashid M.M."/>
            <person name="Khan S.A."/>
            <person name="Rahman M.S."/>
            <person name="Alam M."/>
        </authorList>
    </citation>
    <scope>NUCLEOTIDE SEQUENCE [LARGE SCALE GENOMIC DNA]</scope>
    <source>
        <strain evidence="3">cv. CVL-1</strain>
        <tissue evidence="2">Whole seedling</tissue>
    </source>
</reference>
<organism evidence="2 3">
    <name type="scientific">Corchorus capsularis</name>
    <name type="common">Jute</name>
    <dbReference type="NCBI Taxonomy" id="210143"/>
    <lineage>
        <taxon>Eukaryota</taxon>
        <taxon>Viridiplantae</taxon>
        <taxon>Streptophyta</taxon>
        <taxon>Embryophyta</taxon>
        <taxon>Tracheophyta</taxon>
        <taxon>Spermatophyta</taxon>
        <taxon>Magnoliopsida</taxon>
        <taxon>eudicotyledons</taxon>
        <taxon>Gunneridae</taxon>
        <taxon>Pentapetalae</taxon>
        <taxon>rosids</taxon>
        <taxon>malvids</taxon>
        <taxon>Malvales</taxon>
        <taxon>Malvaceae</taxon>
        <taxon>Grewioideae</taxon>
        <taxon>Apeibeae</taxon>
        <taxon>Corchorus</taxon>
    </lineage>
</organism>